<evidence type="ECO:0000313" key="2">
    <source>
        <dbReference type="Proteomes" id="UP000887565"/>
    </source>
</evidence>
<sequence length="115" mass="13644">MISIGTYVYRFYVIQYEGSPITKAALMKWLLRLFYIDTVCDAAAMVVTILSNVLCWLKIRRSKKQILPINKSKYRRVEMKLWSICLITTSLYCLRITCHLIYLKEIAFVFEYILN</sequence>
<feature type="transmembrane region" description="Helical" evidence="1">
    <location>
        <begin position="33"/>
        <end position="57"/>
    </location>
</feature>
<accession>A0A915IML6</accession>
<protein>
    <submittedName>
        <fullName evidence="3">Vomeronasal type-1 receptor</fullName>
    </submittedName>
</protein>
<evidence type="ECO:0000313" key="3">
    <source>
        <dbReference type="WBParaSite" id="nRc.2.0.1.t15221-RA"/>
    </source>
</evidence>
<name>A0A915IML6_ROMCU</name>
<keyword evidence="1" id="KW-0472">Membrane</keyword>
<organism evidence="2 3">
    <name type="scientific">Romanomermis culicivorax</name>
    <name type="common">Nematode worm</name>
    <dbReference type="NCBI Taxonomy" id="13658"/>
    <lineage>
        <taxon>Eukaryota</taxon>
        <taxon>Metazoa</taxon>
        <taxon>Ecdysozoa</taxon>
        <taxon>Nematoda</taxon>
        <taxon>Enoplea</taxon>
        <taxon>Dorylaimia</taxon>
        <taxon>Mermithida</taxon>
        <taxon>Mermithoidea</taxon>
        <taxon>Mermithidae</taxon>
        <taxon>Romanomermis</taxon>
    </lineage>
</organism>
<keyword evidence="2" id="KW-1185">Reference proteome</keyword>
<keyword evidence="1" id="KW-1133">Transmembrane helix</keyword>
<dbReference type="WBParaSite" id="nRc.2.0.1.t15221-RA">
    <property type="protein sequence ID" value="nRc.2.0.1.t15221-RA"/>
    <property type="gene ID" value="nRc.2.0.1.g15221"/>
</dbReference>
<evidence type="ECO:0000256" key="1">
    <source>
        <dbReference type="SAM" id="Phobius"/>
    </source>
</evidence>
<dbReference type="AlphaFoldDB" id="A0A915IML6"/>
<dbReference type="Proteomes" id="UP000887565">
    <property type="component" value="Unplaced"/>
</dbReference>
<proteinExistence type="predicted"/>
<keyword evidence="1" id="KW-0812">Transmembrane</keyword>
<feature type="transmembrane region" description="Helical" evidence="1">
    <location>
        <begin position="81"/>
        <end position="102"/>
    </location>
</feature>
<reference evidence="3" key="1">
    <citation type="submission" date="2022-11" db="UniProtKB">
        <authorList>
            <consortium name="WormBaseParasite"/>
        </authorList>
    </citation>
    <scope>IDENTIFICATION</scope>
</reference>